<keyword evidence="2" id="KW-1185">Reference proteome</keyword>
<proteinExistence type="predicted"/>
<name>A0A1C2DDG7_9HYPH</name>
<evidence type="ECO:0000313" key="1">
    <source>
        <dbReference type="EMBL" id="OCX12676.1"/>
    </source>
</evidence>
<organism evidence="1 2">
    <name type="scientific">Mesorhizobium hungaricum</name>
    <dbReference type="NCBI Taxonomy" id="1566387"/>
    <lineage>
        <taxon>Bacteria</taxon>
        <taxon>Pseudomonadati</taxon>
        <taxon>Pseudomonadota</taxon>
        <taxon>Alphaproteobacteria</taxon>
        <taxon>Hyphomicrobiales</taxon>
        <taxon>Phyllobacteriaceae</taxon>
        <taxon>Mesorhizobium</taxon>
    </lineage>
</organism>
<dbReference type="STRING" id="1566387.QV13_24065"/>
<comment type="caution">
    <text evidence="1">The sequence shown here is derived from an EMBL/GenBank/DDBJ whole genome shotgun (WGS) entry which is preliminary data.</text>
</comment>
<accession>A0A1C2DDG7</accession>
<protein>
    <submittedName>
        <fullName evidence="1">Uncharacterized protein</fullName>
    </submittedName>
</protein>
<gene>
    <name evidence="1" type="ORF">QV13_24065</name>
</gene>
<reference evidence="1 2" key="1">
    <citation type="submission" date="2016-08" db="EMBL/GenBank/DDBJ databases">
        <title>Whole genome sequence of Mesorhizobium sp. strain UASWS1009 isolated from industrial sewage.</title>
        <authorList>
            <person name="Crovadore J."/>
            <person name="Calmin G."/>
            <person name="Chablais R."/>
            <person name="Cochard B."/>
            <person name="Lefort F."/>
        </authorList>
    </citation>
    <scope>NUCLEOTIDE SEQUENCE [LARGE SCALE GENOMIC DNA]</scope>
    <source>
        <strain evidence="1 2">UASWS1009</strain>
    </source>
</reference>
<sequence length="115" mass="13047">MSAPIIWIAGPTRYYEGKYTAFDLAWEFVAENRNQQLLRYRLRYKAETRKFTVQALKSDIGDQAHVSTIRRFYQHVAIGRSDLPRGDLLTALKAMLPAAEIGFATALGITGRRQG</sequence>
<dbReference type="EMBL" id="MDEO01000036">
    <property type="protein sequence ID" value="OCX12676.1"/>
    <property type="molecule type" value="Genomic_DNA"/>
</dbReference>
<evidence type="ECO:0000313" key="2">
    <source>
        <dbReference type="Proteomes" id="UP000094412"/>
    </source>
</evidence>
<dbReference type="Proteomes" id="UP000094412">
    <property type="component" value="Unassembled WGS sequence"/>
</dbReference>
<dbReference type="AlphaFoldDB" id="A0A1C2DDG7"/>